<keyword evidence="1" id="KW-0472">Membrane</keyword>
<dbReference type="EMBL" id="CACVKT020007649">
    <property type="protein sequence ID" value="CAC5409880.1"/>
    <property type="molecule type" value="Genomic_DNA"/>
</dbReference>
<accession>A0A6J8DSU2</accession>
<evidence type="ECO:0000256" key="1">
    <source>
        <dbReference type="SAM" id="Phobius"/>
    </source>
</evidence>
<keyword evidence="3" id="KW-1185">Reference proteome</keyword>
<evidence type="ECO:0000313" key="2">
    <source>
        <dbReference type="EMBL" id="CAC5409880.1"/>
    </source>
</evidence>
<gene>
    <name evidence="2" type="ORF">MCOR_43110</name>
</gene>
<keyword evidence="1" id="KW-1133">Transmembrane helix</keyword>
<name>A0A6J8DSU2_MYTCO</name>
<proteinExistence type="predicted"/>
<dbReference type="AlphaFoldDB" id="A0A6J8DSU2"/>
<sequence length="220" mass="25839">MECKQSYRKDKIRSVEHELELEMHKYTQILKTYNRLDKVIFFALAIINSLGMMGLTMLSKRINKKRKKHKDTVHLIKTSKSKIEDTVSKALDDDDISNIEFTGIVKCLDFYYDEKQHLRQHRKDLTAHALLYKCVVPKVMSHFGGKMLNFYYKIGTGLSTLLKSNYGRDMRQQYRINMINTTSKMDINERSYQVLMEQDLPQIVKTIDMAGVDEMNLKIV</sequence>
<reference evidence="2 3" key="1">
    <citation type="submission" date="2020-06" db="EMBL/GenBank/DDBJ databases">
        <authorList>
            <person name="Li R."/>
            <person name="Bekaert M."/>
        </authorList>
    </citation>
    <scope>NUCLEOTIDE SEQUENCE [LARGE SCALE GENOMIC DNA]</scope>
    <source>
        <strain evidence="3">wild</strain>
    </source>
</reference>
<keyword evidence="1" id="KW-0812">Transmembrane</keyword>
<protein>
    <submittedName>
        <fullName evidence="2">Uncharacterized protein</fullName>
    </submittedName>
</protein>
<organism evidence="2 3">
    <name type="scientific">Mytilus coruscus</name>
    <name type="common">Sea mussel</name>
    <dbReference type="NCBI Taxonomy" id="42192"/>
    <lineage>
        <taxon>Eukaryota</taxon>
        <taxon>Metazoa</taxon>
        <taxon>Spiralia</taxon>
        <taxon>Lophotrochozoa</taxon>
        <taxon>Mollusca</taxon>
        <taxon>Bivalvia</taxon>
        <taxon>Autobranchia</taxon>
        <taxon>Pteriomorphia</taxon>
        <taxon>Mytilida</taxon>
        <taxon>Mytiloidea</taxon>
        <taxon>Mytilidae</taxon>
        <taxon>Mytilinae</taxon>
        <taxon>Mytilus</taxon>
    </lineage>
</organism>
<evidence type="ECO:0000313" key="3">
    <source>
        <dbReference type="Proteomes" id="UP000507470"/>
    </source>
</evidence>
<dbReference type="Proteomes" id="UP000507470">
    <property type="component" value="Unassembled WGS sequence"/>
</dbReference>
<feature type="transmembrane region" description="Helical" evidence="1">
    <location>
        <begin position="39"/>
        <end position="58"/>
    </location>
</feature>